<keyword evidence="7" id="KW-1185">Reference proteome</keyword>
<gene>
    <name evidence="6" type="primary">ytfE</name>
    <name evidence="6" type="ORF">EUAN_03700</name>
</gene>
<accession>A0A1S1VA62</accession>
<dbReference type="EMBL" id="MKIE01000001">
    <property type="protein sequence ID" value="OHW63506.1"/>
    <property type="molecule type" value="Genomic_DNA"/>
</dbReference>
<dbReference type="PANTHER" id="PTHR36438:SF1">
    <property type="entry name" value="IRON-SULFUR CLUSTER REPAIR PROTEIN YTFE"/>
    <property type="match status" value="1"/>
</dbReference>
<dbReference type="InterPro" id="IPR019903">
    <property type="entry name" value="RIC_family"/>
</dbReference>
<dbReference type="Gene3D" id="1.20.120.520">
    <property type="entry name" value="nmb1532 protein domain like"/>
    <property type="match status" value="1"/>
</dbReference>
<protein>
    <submittedName>
        <fullName evidence="6">Iron-sulfur cluster repair protein YtfE</fullName>
    </submittedName>
</protein>
<dbReference type="GO" id="GO:0046872">
    <property type="term" value="F:metal ion binding"/>
    <property type="evidence" value="ECO:0007669"/>
    <property type="project" value="UniProtKB-KW"/>
</dbReference>
<dbReference type="AlphaFoldDB" id="A0A1S1VA62"/>
<sequence length="239" mass="27663">MSEENRTSIDTSLSLGEIVLSFPDSVELFNMYKLDYCCGGDQKLSEAFEDLKGEGVDTDKLLEELNRKYSAFLEKKEEIRDWRSETPSGLIEHILNTHHVYTKKTLQELDDMVLKILKVHFKDYSEELLVVHSLFGSLKTELEAHLIKEEEQLFPMILSYESSSDESLLSDIRKFISETESEHDAAGDILKELEEVTRDFTPPDGTCTTFKRAYMTLDDLEKDIFTHIHLENSVLFKMF</sequence>
<comment type="caution">
    <text evidence="6">The sequence shown here is derived from an EMBL/GenBank/DDBJ whole genome shotgun (WGS) entry which is preliminary data.</text>
</comment>
<dbReference type="NCBIfam" id="TIGR03652">
    <property type="entry name" value="FeS_repair_RIC"/>
    <property type="match status" value="1"/>
</dbReference>
<comment type="subcellular location">
    <subcellularLocation>
        <location evidence="1">Cytoplasm</location>
    </subcellularLocation>
</comment>
<dbReference type="STRING" id="39480.EUAN_03700"/>
<evidence type="ECO:0000313" key="7">
    <source>
        <dbReference type="Proteomes" id="UP000180254"/>
    </source>
</evidence>
<dbReference type="Proteomes" id="UP000180254">
    <property type="component" value="Unassembled WGS sequence"/>
</dbReference>
<dbReference type="RefSeq" id="WP_071061042.1">
    <property type="nucleotide sequence ID" value="NZ_MKIE01000001.1"/>
</dbReference>
<keyword evidence="4" id="KW-0408">Iron</keyword>
<evidence type="ECO:0000259" key="5">
    <source>
        <dbReference type="Pfam" id="PF01814"/>
    </source>
</evidence>
<keyword evidence="3" id="KW-0479">Metal-binding</keyword>
<dbReference type="GO" id="GO:0005737">
    <property type="term" value="C:cytoplasm"/>
    <property type="evidence" value="ECO:0007669"/>
    <property type="project" value="UniProtKB-SubCell"/>
</dbReference>
<evidence type="ECO:0000256" key="2">
    <source>
        <dbReference type="ARBA" id="ARBA00022490"/>
    </source>
</evidence>
<organism evidence="6 7">
    <name type="scientific">Andreesenia angusta</name>
    <dbReference type="NCBI Taxonomy" id="39480"/>
    <lineage>
        <taxon>Bacteria</taxon>
        <taxon>Bacillati</taxon>
        <taxon>Bacillota</taxon>
        <taxon>Tissierellia</taxon>
        <taxon>Tissierellales</taxon>
        <taxon>Gottschalkiaceae</taxon>
        <taxon>Andreesenia</taxon>
    </lineage>
</organism>
<reference evidence="6 7" key="1">
    <citation type="submission" date="2016-09" db="EMBL/GenBank/DDBJ databases">
        <title>Genome sequence of Eubacterium angustum.</title>
        <authorList>
            <person name="Poehlein A."/>
            <person name="Daniel R."/>
        </authorList>
    </citation>
    <scope>NUCLEOTIDE SEQUENCE [LARGE SCALE GENOMIC DNA]</scope>
    <source>
        <strain evidence="6 7">DSM 1989</strain>
    </source>
</reference>
<dbReference type="InterPro" id="IPR012312">
    <property type="entry name" value="Hemerythrin-like"/>
</dbReference>
<feature type="domain" description="Hemerythrin-like" evidence="5">
    <location>
        <begin position="92"/>
        <end position="238"/>
    </location>
</feature>
<evidence type="ECO:0000313" key="6">
    <source>
        <dbReference type="EMBL" id="OHW63506.1"/>
    </source>
</evidence>
<evidence type="ECO:0000256" key="3">
    <source>
        <dbReference type="ARBA" id="ARBA00022723"/>
    </source>
</evidence>
<dbReference type="Pfam" id="PF01814">
    <property type="entry name" value="Hemerythrin"/>
    <property type="match status" value="1"/>
</dbReference>
<dbReference type="PANTHER" id="PTHR36438">
    <property type="entry name" value="IRON-SULFUR CLUSTER REPAIR PROTEIN YTFE"/>
    <property type="match status" value="1"/>
</dbReference>
<evidence type="ECO:0000256" key="4">
    <source>
        <dbReference type="ARBA" id="ARBA00023004"/>
    </source>
</evidence>
<dbReference type="OrthoDB" id="9797132at2"/>
<keyword evidence="2" id="KW-0963">Cytoplasm</keyword>
<proteinExistence type="predicted"/>
<evidence type="ECO:0000256" key="1">
    <source>
        <dbReference type="ARBA" id="ARBA00004496"/>
    </source>
</evidence>
<name>A0A1S1VA62_9FIRM</name>
<dbReference type="Pfam" id="PF04405">
    <property type="entry name" value="ScdA_N"/>
    <property type="match status" value="1"/>
</dbReference>